<reference evidence="1 2" key="1">
    <citation type="journal article" date="2016" name="Nat. Commun.">
        <title>Thousands of microbial genomes shed light on interconnected biogeochemical processes in an aquifer system.</title>
        <authorList>
            <person name="Anantharaman K."/>
            <person name="Brown C.T."/>
            <person name="Hug L.A."/>
            <person name="Sharon I."/>
            <person name="Castelle C.J."/>
            <person name="Probst A.J."/>
            <person name="Thomas B.C."/>
            <person name="Singh A."/>
            <person name="Wilkins M.J."/>
            <person name="Karaoz U."/>
            <person name="Brodie E.L."/>
            <person name="Williams K.H."/>
            <person name="Hubbard S.S."/>
            <person name="Banfield J.F."/>
        </authorList>
    </citation>
    <scope>NUCLEOTIDE SEQUENCE [LARGE SCALE GENOMIC DNA]</scope>
</reference>
<evidence type="ECO:0000313" key="1">
    <source>
        <dbReference type="EMBL" id="OGM53842.1"/>
    </source>
</evidence>
<gene>
    <name evidence="1" type="ORF">A3E44_05495</name>
</gene>
<comment type="caution">
    <text evidence="1">The sequence shown here is derived from an EMBL/GenBank/DDBJ whole genome shotgun (WGS) entry which is preliminary data.</text>
</comment>
<protein>
    <submittedName>
        <fullName evidence="1">Uncharacterized protein</fullName>
    </submittedName>
</protein>
<proteinExistence type="predicted"/>
<organism evidence="1 2">
    <name type="scientific">Candidatus Woesebacteria bacterium RIFCSPHIGHO2_12_FULL_41_24</name>
    <dbReference type="NCBI Taxonomy" id="1802510"/>
    <lineage>
        <taxon>Bacteria</taxon>
        <taxon>Candidatus Woeseibacteriota</taxon>
    </lineage>
</organism>
<dbReference type="AlphaFoldDB" id="A0A1F8AQ06"/>
<name>A0A1F8AQ06_9BACT</name>
<sequence length="171" mass="19043">MKKFLPIILFVVGLLVVIGAVFVVKSRNNVTIDEDSDQLAQIPVDQRPNISLTPMFDLKPRSGLWLRLVIEDIKVDNAASLDYDLFYFLESGRQNGVRASVELANQTRMERDIYLGSESNGKFSQDKDVRRGTLTVKFRDKGGKVIGKLSTDFTLDETADGPSVTINSSSK</sequence>
<dbReference type="EMBL" id="MGGW01000020">
    <property type="protein sequence ID" value="OGM53842.1"/>
    <property type="molecule type" value="Genomic_DNA"/>
</dbReference>
<dbReference type="Proteomes" id="UP000178603">
    <property type="component" value="Unassembled WGS sequence"/>
</dbReference>
<accession>A0A1F8AQ06</accession>
<evidence type="ECO:0000313" key="2">
    <source>
        <dbReference type="Proteomes" id="UP000178603"/>
    </source>
</evidence>